<evidence type="ECO:0000313" key="5">
    <source>
        <dbReference type="EMBL" id="VDN04159.1"/>
    </source>
</evidence>
<dbReference type="InterPro" id="IPR056334">
    <property type="entry name" value="BBS7_GAE_dom"/>
</dbReference>
<dbReference type="Proteomes" id="UP000276776">
    <property type="component" value="Unassembled WGS sequence"/>
</dbReference>
<dbReference type="Pfam" id="PF23743">
    <property type="entry name" value="Beta-prop_BBS7"/>
    <property type="match status" value="1"/>
</dbReference>
<dbReference type="EMBL" id="UYYF01004443">
    <property type="protein sequence ID" value="VDN04159.1"/>
    <property type="molecule type" value="Genomic_DNA"/>
</dbReference>
<organism evidence="7">
    <name type="scientific">Thelazia callipaeda</name>
    <name type="common">Oriental eyeworm</name>
    <name type="synonym">Parasitic nematode</name>
    <dbReference type="NCBI Taxonomy" id="103827"/>
    <lineage>
        <taxon>Eukaryota</taxon>
        <taxon>Metazoa</taxon>
        <taxon>Ecdysozoa</taxon>
        <taxon>Nematoda</taxon>
        <taxon>Chromadorea</taxon>
        <taxon>Rhabditida</taxon>
        <taxon>Spirurina</taxon>
        <taxon>Spiruromorpha</taxon>
        <taxon>Thelazioidea</taxon>
        <taxon>Thelaziidae</taxon>
        <taxon>Thelazia</taxon>
    </lineage>
</organism>
<dbReference type="InterPro" id="IPR056333">
    <property type="entry name" value="BBS7_pf_dom"/>
</dbReference>
<proteinExistence type="predicted"/>
<feature type="domain" description="BBS7 GAE" evidence="2">
    <location>
        <begin position="344"/>
        <end position="442"/>
    </location>
</feature>
<dbReference type="GO" id="GO:0060271">
    <property type="term" value="P:cilium assembly"/>
    <property type="evidence" value="ECO:0007669"/>
    <property type="project" value="TreeGrafter"/>
</dbReference>
<dbReference type="PANTHER" id="PTHR16074">
    <property type="entry name" value="BARDET-BIEDL SYNDROME 7 PROTEIN"/>
    <property type="match status" value="1"/>
</dbReference>
<gene>
    <name evidence="5" type="ORF">TCLT_LOCUS6770</name>
</gene>
<dbReference type="GO" id="GO:0005930">
    <property type="term" value="C:axoneme"/>
    <property type="evidence" value="ECO:0007669"/>
    <property type="project" value="TreeGrafter"/>
</dbReference>
<dbReference type="GO" id="GO:0036064">
    <property type="term" value="C:ciliary basal body"/>
    <property type="evidence" value="ECO:0007669"/>
    <property type="project" value="TreeGrafter"/>
</dbReference>
<dbReference type="STRING" id="103827.A0A0N5D1P5"/>
<dbReference type="InterPro" id="IPR056332">
    <property type="entry name" value="Beta-prop_BBS7"/>
</dbReference>
<dbReference type="GO" id="GO:0034464">
    <property type="term" value="C:BBSome"/>
    <property type="evidence" value="ECO:0007669"/>
    <property type="project" value="TreeGrafter"/>
</dbReference>
<dbReference type="OrthoDB" id="414590at2759"/>
<keyword evidence="1" id="KW-0175">Coiled coil</keyword>
<dbReference type="Pfam" id="PF23360">
    <property type="entry name" value="BBS7_GAE"/>
    <property type="match status" value="1"/>
</dbReference>
<sequence>MDFNLTRIDYAQIGPTGKRSMKIILANQNPKKKKSRFLDKIVCGAYNGVLLCFGRKNDETQVSKYIYGIEMFLCGERKFSHFHDCVDANSYLCTDQINDVLCLPVVEGSWVGRGITPIIACDDKTVKVLEGSQLSYEVGLKDIPSVLHLFLNDGGLSKQKVLYGTKDGNIGLLELPPENGILIWEVPTKSSSAVTCINCYCLTGRSTPDIIIGKEDGLIEIYTVDQTDQITFYKSYASFSVHFQCEECIASIQCGRVSSPDFDEIIVCSRTGWVFALTTEPIRRKSIDSMIALSPQIEVKVQELSFYLKICRSELEKLERKVYEERQKYHETISQDGIVPVTAPRFMIHDQYKFSKKTACFLLVIDSIIPIDYVLLQSDVPVDLLDDEKNSASKNALLATYRCQTSTTRIEIGIRSVEGQYGTLRAYICPKIYPRICQVRTYEIKPLMLHYRVHQFDSSLPLNVLKINGNFTLAEAHQWLRMLLLDIPDRSPTQNFVTFNFCSAFTGTQMQAIYSRGSAVFQSDNISTITIIRDVLSKEITKRQIKVDIQYSKL</sequence>
<evidence type="ECO:0000259" key="4">
    <source>
        <dbReference type="Pfam" id="PF23743"/>
    </source>
</evidence>
<protein>
    <submittedName>
        <fullName evidence="7">Bardet-Biedl syndrome 7 protein</fullName>
    </submittedName>
</protein>
<dbReference type="InterPro" id="IPR036322">
    <property type="entry name" value="WD40_repeat_dom_sf"/>
</dbReference>
<feature type="coiled-coil region" evidence="1">
    <location>
        <begin position="308"/>
        <end position="335"/>
    </location>
</feature>
<reference evidence="5 6" key="2">
    <citation type="submission" date="2018-11" db="EMBL/GenBank/DDBJ databases">
        <authorList>
            <consortium name="Pathogen Informatics"/>
        </authorList>
    </citation>
    <scope>NUCLEOTIDE SEQUENCE [LARGE SCALE GENOMIC DNA]</scope>
</reference>
<dbReference type="WBParaSite" id="TCLT_0000678101-mRNA-1">
    <property type="protein sequence ID" value="TCLT_0000678101-mRNA-1"/>
    <property type="gene ID" value="TCLT_0000678101"/>
</dbReference>
<keyword evidence="6" id="KW-1185">Reference proteome</keyword>
<dbReference type="GO" id="GO:0008104">
    <property type="term" value="P:intracellular protein localization"/>
    <property type="evidence" value="ECO:0007669"/>
    <property type="project" value="TreeGrafter"/>
</dbReference>
<evidence type="ECO:0000313" key="6">
    <source>
        <dbReference type="Proteomes" id="UP000276776"/>
    </source>
</evidence>
<reference evidence="7" key="1">
    <citation type="submission" date="2017-02" db="UniProtKB">
        <authorList>
            <consortium name="WormBaseParasite"/>
        </authorList>
    </citation>
    <scope>IDENTIFICATION</scope>
</reference>
<feature type="domain" description="BBS7 beta-propeller" evidence="4">
    <location>
        <begin position="65"/>
        <end position="279"/>
    </location>
</feature>
<dbReference type="GO" id="GO:0016020">
    <property type="term" value="C:membrane"/>
    <property type="evidence" value="ECO:0007669"/>
    <property type="project" value="TreeGrafter"/>
</dbReference>
<evidence type="ECO:0000259" key="2">
    <source>
        <dbReference type="Pfam" id="PF23360"/>
    </source>
</evidence>
<dbReference type="AlphaFoldDB" id="A0A0N5D1P5"/>
<dbReference type="SUPFAM" id="SSF50978">
    <property type="entry name" value="WD40 repeat-like"/>
    <property type="match status" value="1"/>
</dbReference>
<dbReference type="Pfam" id="PF23361">
    <property type="entry name" value="BBS7_pf"/>
    <property type="match status" value="1"/>
</dbReference>
<dbReference type="OMA" id="YEITINQ"/>
<accession>A0A0N5D1P5</accession>
<feature type="domain" description="BBS7 platform" evidence="3">
    <location>
        <begin position="450"/>
        <end position="551"/>
    </location>
</feature>
<dbReference type="GO" id="GO:0043005">
    <property type="term" value="C:neuron projection"/>
    <property type="evidence" value="ECO:0007669"/>
    <property type="project" value="TreeGrafter"/>
</dbReference>
<evidence type="ECO:0000259" key="3">
    <source>
        <dbReference type="Pfam" id="PF23361"/>
    </source>
</evidence>
<evidence type="ECO:0000313" key="7">
    <source>
        <dbReference type="WBParaSite" id="TCLT_0000678101-mRNA-1"/>
    </source>
</evidence>
<dbReference type="PANTHER" id="PTHR16074:SF4">
    <property type="entry name" value="BARDET-BIEDL SYNDROME 7 PROTEIN"/>
    <property type="match status" value="1"/>
</dbReference>
<evidence type="ECO:0000256" key="1">
    <source>
        <dbReference type="SAM" id="Coils"/>
    </source>
</evidence>
<name>A0A0N5D1P5_THECL</name>